<dbReference type="RefSeq" id="WP_267677356.1">
    <property type="nucleotide sequence ID" value="NZ_CP113088.1"/>
</dbReference>
<feature type="transmembrane region" description="Helical" evidence="6">
    <location>
        <begin position="48"/>
        <end position="65"/>
    </location>
</feature>
<dbReference type="AlphaFoldDB" id="A0A9E8MW98"/>
<evidence type="ECO:0000256" key="2">
    <source>
        <dbReference type="ARBA" id="ARBA00022475"/>
    </source>
</evidence>
<evidence type="ECO:0000256" key="5">
    <source>
        <dbReference type="ARBA" id="ARBA00023136"/>
    </source>
</evidence>
<evidence type="ECO:0000259" key="7">
    <source>
        <dbReference type="Pfam" id="PF06271"/>
    </source>
</evidence>
<proteinExistence type="predicted"/>
<dbReference type="KEGG" id="lnu:N7U66_03545"/>
<keyword evidence="4 6" id="KW-1133">Transmembrane helix</keyword>
<gene>
    <name evidence="8" type="ORF">N7U66_03545</name>
</gene>
<evidence type="ECO:0000256" key="6">
    <source>
        <dbReference type="SAM" id="Phobius"/>
    </source>
</evidence>
<evidence type="ECO:0000256" key="1">
    <source>
        <dbReference type="ARBA" id="ARBA00004651"/>
    </source>
</evidence>
<keyword evidence="5 6" id="KW-0472">Membrane</keyword>
<evidence type="ECO:0000313" key="9">
    <source>
        <dbReference type="Proteomes" id="UP001164705"/>
    </source>
</evidence>
<name>A0A9E8MW98_9FLAO</name>
<comment type="subcellular location">
    <subcellularLocation>
        <location evidence="1">Cell membrane</location>
        <topology evidence="1">Multi-pass membrane protein</topology>
    </subcellularLocation>
</comment>
<dbReference type="InterPro" id="IPR010432">
    <property type="entry name" value="RDD"/>
</dbReference>
<dbReference type="Pfam" id="PF06271">
    <property type="entry name" value="RDD"/>
    <property type="match status" value="1"/>
</dbReference>
<feature type="domain" description="RDD" evidence="7">
    <location>
        <begin position="3"/>
        <end position="159"/>
    </location>
</feature>
<dbReference type="PANTHER" id="PTHR36115:SF6">
    <property type="entry name" value="PROLINE-RICH ANTIGEN HOMOLOG"/>
    <property type="match status" value="1"/>
</dbReference>
<keyword evidence="3 6" id="KW-0812">Transmembrane</keyword>
<evidence type="ECO:0000313" key="8">
    <source>
        <dbReference type="EMBL" id="WAC02758.1"/>
    </source>
</evidence>
<keyword evidence="9" id="KW-1185">Reference proteome</keyword>
<dbReference type="EMBL" id="CP113088">
    <property type="protein sequence ID" value="WAC02758.1"/>
    <property type="molecule type" value="Genomic_DNA"/>
</dbReference>
<accession>A0A9E8MW98</accession>
<feature type="transmembrane region" description="Helical" evidence="6">
    <location>
        <begin position="124"/>
        <end position="146"/>
    </location>
</feature>
<sequence length="166" mass="19650">MILKRIFAYCIDYFVIIIYAALLFLLTYTIHKILDQPLTQLDPITGNVISFFTLTLPVFLYFFFYESSSKKGTIGKQWVKIKVENNSKRNIFIRVFFKIFPWEMAHFGIHWALFYSNQGVEIPLWNWIVNIVPQIIVIIYFITIVLSKGKSSIYDRIANTRIESFQ</sequence>
<dbReference type="GO" id="GO:0005886">
    <property type="term" value="C:plasma membrane"/>
    <property type="evidence" value="ECO:0007669"/>
    <property type="project" value="UniProtKB-SubCell"/>
</dbReference>
<keyword evidence="2" id="KW-1003">Cell membrane</keyword>
<feature type="transmembrane region" description="Helical" evidence="6">
    <location>
        <begin position="91"/>
        <end position="112"/>
    </location>
</feature>
<reference evidence="8" key="1">
    <citation type="submission" date="2022-11" db="EMBL/GenBank/DDBJ databases">
        <title>Lacinutrix neustonica HL-RS19T sp. nov., isolated from the surface microlayer sample of brackish Lake Shihwa.</title>
        <authorList>
            <person name="Choi J.Y."/>
            <person name="Hwang C.Y."/>
        </authorList>
    </citation>
    <scope>NUCLEOTIDE SEQUENCE</scope>
    <source>
        <strain evidence="8">HL-RS19</strain>
    </source>
</reference>
<protein>
    <submittedName>
        <fullName evidence="8">RDD family protein</fullName>
    </submittedName>
</protein>
<organism evidence="8 9">
    <name type="scientific">Lacinutrix neustonica</name>
    <dbReference type="NCBI Taxonomy" id="2980107"/>
    <lineage>
        <taxon>Bacteria</taxon>
        <taxon>Pseudomonadati</taxon>
        <taxon>Bacteroidota</taxon>
        <taxon>Flavobacteriia</taxon>
        <taxon>Flavobacteriales</taxon>
        <taxon>Flavobacteriaceae</taxon>
        <taxon>Lacinutrix</taxon>
    </lineage>
</organism>
<feature type="transmembrane region" description="Helical" evidence="6">
    <location>
        <begin position="7"/>
        <end position="28"/>
    </location>
</feature>
<dbReference type="Proteomes" id="UP001164705">
    <property type="component" value="Chromosome"/>
</dbReference>
<evidence type="ECO:0000256" key="4">
    <source>
        <dbReference type="ARBA" id="ARBA00022989"/>
    </source>
</evidence>
<dbReference type="InterPro" id="IPR051791">
    <property type="entry name" value="Pra-immunoreactive"/>
</dbReference>
<dbReference type="PANTHER" id="PTHR36115">
    <property type="entry name" value="PROLINE-RICH ANTIGEN HOMOLOG-RELATED"/>
    <property type="match status" value="1"/>
</dbReference>
<evidence type="ECO:0000256" key="3">
    <source>
        <dbReference type="ARBA" id="ARBA00022692"/>
    </source>
</evidence>